<organism evidence="1 2">
    <name type="scientific">Cronartium quercuum f. sp. fusiforme G11</name>
    <dbReference type="NCBI Taxonomy" id="708437"/>
    <lineage>
        <taxon>Eukaryota</taxon>
        <taxon>Fungi</taxon>
        <taxon>Dikarya</taxon>
        <taxon>Basidiomycota</taxon>
        <taxon>Pucciniomycotina</taxon>
        <taxon>Pucciniomycetes</taxon>
        <taxon>Pucciniales</taxon>
        <taxon>Coleosporiaceae</taxon>
        <taxon>Cronartium</taxon>
    </lineage>
</organism>
<dbReference type="EMBL" id="MU167852">
    <property type="protein sequence ID" value="KAG0139073.1"/>
    <property type="molecule type" value="Genomic_DNA"/>
</dbReference>
<reference evidence="1" key="1">
    <citation type="submission" date="2013-11" db="EMBL/GenBank/DDBJ databases">
        <title>Genome sequence of the fusiform rust pathogen reveals effectors for host alternation and coevolution with pine.</title>
        <authorList>
            <consortium name="DOE Joint Genome Institute"/>
            <person name="Smith K."/>
            <person name="Pendleton A."/>
            <person name="Kubisiak T."/>
            <person name="Anderson C."/>
            <person name="Salamov A."/>
            <person name="Aerts A."/>
            <person name="Riley R."/>
            <person name="Clum A."/>
            <person name="Lindquist E."/>
            <person name="Ence D."/>
            <person name="Campbell M."/>
            <person name="Kronenberg Z."/>
            <person name="Feau N."/>
            <person name="Dhillon B."/>
            <person name="Hamelin R."/>
            <person name="Burleigh J."/>
            <person name="Smith J."/>
            <person name="Yandell M."/>
            <person name="Nelson C."/>
            <person name="Grigoriev I."/>
            <person name="Davis J."/>
        </authorList>
    </citation>
    <scope>NUCLEOTIDE SEQUENCE</scope>
    <source>
        <strain evidence="1">G11</strain>
    </source>
</reference>
<name>A0A9P6T658_9BASI</name>
<evidence type="ECO:0000313" key="2">
    <source>
        <dbReference type="Proteomes" id="UP000886653"/>
    </source>
</evidence>
<proteinExistence type="predicted"/>
<evidence type="ECO:0000313" key="1">
    <source>
        <dbReference type="EMBL" id="KAG0139073.1"/>
    </source>
</evidence>
<dbReference type="PANTHER" id="PTHR33481:SF1">
    <property type="entry name" value="ENDONUCLEASE_EXONUCLEASE_PHOSPHATASE DOMAIN-CONTAINING PROTEIN-RELATED"/>
    <property type="match status" value="1"/>
</dbReference>
<feature type="non-terminal residue" evidence="1">
    <location>
        <position position="1"/>
    </location>
</feature>
<dbReference type="AlphaFoldDB" id="A0A9P6T658"/>
<feature type="non-terminal residue" evidence="1">
    <location>
        <position position="96"/>
    </location>
</feature>
<dbReference type="PANTHER" id="PTHR33481">
    <property type="entry name" value="REVERSE TRANSCRIPTASE"/>
    <property type="match status" value="1"/>
</dbReference>
<comment type="caution">
    <text evidence="1">The sequence shown here is derived from an EMBL/GenBank/DDBJ whole genome shotgun (WGS) entry which is preliminary data.</text>
</comment>
<sequence>PFFPHLTKENIKATVLNCPPLKGPGSDKIQNWVWQSVWEQVGAHMQFLFQVVMETGLILTGWKRAVTVMIPKPGKPDYTATSAHHPIALLNTLSKI</sequence>
<keyword evidence="2" id="KW-1185">Reference proteome</keyword>
<dbReference type="OrthoDB" id="412006at2759"/>
<dbReference type="Proteomes" id="UP000886653">
    <property type="component" value="Unassembled WGS sequence"/>
</dbReference>
<gene>
    <name evidence="1" type="ORF">CROQUDRAFT_29763</name>
</gene>
<accession>A0A9P6T658</accession>
<protein>
    <submittedName>
        <fullName evidence="1">Uncharacterized protein</fullName>
    </submittedName>
</protein>